<dbReference type="PANTHER" id="PTHR22883">
    <property type="entry name" value="ZINC FINGER DHHC DOMAIN CONTAINING PROTEIN"/>
    <property type="match status" value="1"/>
</dbReference>
<evidence type="ECO:0000256" key="4">
    <source>
        <dbReference type="ARBA" id="ARBA00022692"/>
    </source>
</evidence>
<keyword evidence="5 11" id="KW-1133">Transmembrane helix</keyword>
<gene>
    <name evidence="13" type="primary">ZDHHC12</name>
</gene>
<reference evidence="13" key="1">
    <citation type="submission" date="2025-08" db="UniProtKB">
        <authorList>
            <consortium name="Ensembl"/>
        </authorList>
    </citation>
    <scope>IDENTIFICATION</scope>
</reference>
<keyword evidence="6 11" id="KW-0472">Membrane</keyword>
<evidence type="ECO:0000313" key="14">
    <source>
        <dbReference type="Proteomes" id="UP000594220"/>
    </source>
</evidence>
<evidence type="ECO:0000259" key="12">
    <source>
        <dbReference type="Pfam" id="PF01529"/>
    </source>
</evidence>
<comment type="similarity">
    <text evidence="2 11">Belongs to the DHHC palmitoyltransferase family.</text>
</comment>
<feature type="domain" description="Palmitoyltransferase DHHC" evidence="12">
    <location>
        <begin position="104"/>
        <end position="224"/>
    </location>
</feature>
<evidence type="ECO:0000256" key="11">
    <source>
        <dbReference type="RuleBase" id="RU079119"/>
    </source>
</evidence>
<dbReference type="GeneTree" id="ENSGT00940000156902"/>
<comment type="catalytic activity">
    <reaction evidence="10">
        <text>L-cysteinyl-[protein] + hexadecanoyl-CoA = S-hexadecanoyl-L-cysteinyl-[protein] + CoA</text>
        <dbReference type="Rhea" id="RHEA:36683"/>
        <dbReference type="Rhea" id="RHEA-COMP:10131"/>
        <dbReference type="Rhea" id="RHEA-COMP:11032"/>
        <dbReference type="ChEBI" id="CHEBI:29950"/>
        <dbReference type="ChEBI" id="CHEBI:57287"/>
        <dbReference type="ChEBI" id="CHEBI:57379"/>
        <dbReference type="ChEBI" id="CHEBI:74151"/>
        <dbReference type="EC" id="2.3.1.225"/>
    </reaction>
    <physiologicalReaction direction="left-to-right" evidence="10">
        <dbReference type="Rhea" id="RHEA:36684"/>
    </physiologicalReaction>
</comment>
<feature type="transmembrane region" description="Helical" evidence="11">
    <location>
        <begin position="151"/>
        <end position="175"/>
    </location>
</feature>
<accession>A0A7M4E2H3</accession>
<evidence type="ECO:0000256" key="2">
    <source>
        <dbReference type="ARBA" id="ARBA00008574"/>
    </source>
</evidence>
<dbReference type="EC" id="2.3.1.225" evidence="11"/>
<keyword evidence="14" id="KW-1185">Reference proteome</keyword>
<dbReference type="OMA" id="FISPHRI"/>
<evidence type="ECO:0000256" key="3">
    <source>
        <dbReference type="ARBA" id="ARBA00022679"/>
    </source>
</evidence>
<keyword evidence="9 11" id="KW-0012">Acyltransferase</keyword>
<dbReference type="PROSITE" id="PS50216">
    <property type="entry name" value="DHHC"/>
    <property type="match status" value="1"/>
</dbReference>
<proteinExistence type="inferred from homology"/>
<dbReference type="Ensembl" id="ENSCPRT00005003772.1">
    <property type="protein sequence ID" value="ENSCPRP00005003223.1"/>
    <property type="gene ID" value="ENSCPRG00005002358.1"/>
</dbReference>
<name>A0A7M4E2H3_CROPO</name>
<keyword evidence="3 11" id="KW-0808">Transferase</keyword>
<evidence type="ECO:0000256" key="6">
    <source>
        <dbReference type="ARBA" id="ARBA00023136"/>
    </source>
</evidence>
<sequence>MRPIPAAQARAALPGAAVGGMGSGWGVRTAHAAVSGALALTLFVHRTELRERGEPLRALGFAALVLGSVLLHWTVSLMDPGFVPQAGVSEEQEAMIPPLPKTVQLRRCGYCMVKQPMRAKHCRVCQHCVRRFDHHCPCIENCVGEKNHSLFVAYLAVQLVVLLWALHIAWSGLYFEGSWKWLKHNIFLLLSFVLMAIFTVVVVLLLASHLYLVSCNTTTWEFMSRHRISYLRHCETENPFDQGLIRNLWRFFCTCHLVAWEKMYFQEDSDPV</sequence>
<dbReference type="GO" id="GO:0097112">
    <property type="term" value="P:gamma-aminobutyric acid receptor clustering"/>
    <property type="evidence" value="ECO:0007669"/>
    <property type="project" value="Ensembl"/>
</dbReference>
<evidence type="ECO:0000256" key="7">
    <source>
        <dbReference type="ARBA" id="ARBA00023139"/>
    </source>
</evidence>
<dbReference type="PANTHER" id="PTHR22883:SF301">
    <property type="entry name" value="PALMITOYLTRANSFERASE ZDHHC12"/>
    <property type="match status" value="1"/>
</dbReference>
<dbReference type="GO" id="GO:0061740">
    <property type="term" value="P:protein targeting to lysosome involved in chaperone-mediated autophagy"/>
    <property type="evidence" value="ECO:0007669"/>
    <property type="project" value="Ensembl"/>
</dbReference>
<dbReference type="GO" id="GO:0006612">
    <property type="term" value="P:protein targeting to membrane"/>
    <property type="evidence" value="ECO:0007669"/>
    <property type="project" value="TreeGrafter"/>
</dbReference>
<dbReference type="GO" id="GO:0051932">
    <property type="term" value="P:synaptic transmission, GABAergic"/>
    <property type="evidence" value="ECO:0007669"/>
    <property type="project" value="Ensembl"/>
</dbReference>
<reference evidence="13" key="2">
    <citation type="submission" date="2025-09" db="UniProtKB">
        <authorList>
            <consortium name="Ensembl"/>
        </authorList>
    </citation>
    <scope>IDENTIFICATION</scope>
</reference>
<keyword evidence="4 11" id="KW-0812">Transmembrane</keyword>
<evidence type="ECO:0000256" key="8">
    <source>
        <dbReference type="ARBA" id="ARBA00023288"/>
    </source>
</evidence>
<dbReference type="GO" id="GO:0005794">
    <property type="term" value="C:Golgi apparatus"/>
    <property type="evidence" value="ECO:0007669"/>
    <property type="project" value="Ensembl"/>
</dbReference>
<evidence type="ECO:0000256" key="1">
    <source>
        <dbReference type="ARBA" id="ARBA00004127"/>
    </source>
</evidence>
<dbReference type="InterPro" id="IPR039859">
    <property type="entry name" value="PFA4/ZDH16/20/ERF2-like"/>
</dbReference>
<dbReference type="Proteomes" id="UP000594220">
    <property type="component" value="Unplaced"/>
</dbReference>
<dbReference type="GO" id="GO:0032230">
    <property type="term" value="P:positive regulation of synaptic transmission, GABAergic"/>
    <property type="evidence" value="ECO:0007669"/>
    <property type="project" value="Ensembl"/>
</dbReference>
<dbReference type="GO" id="GO:0005783">
    <property type="term" value="C:endoplasmic reticulum"/>
    <property type="evidence" value="ECO:0007669"/>
    <property type="project" value="Ensembl"/>
</dbReference>
<keyword evidence="8" id="KW-0449">Lipoprotein</keyword>
<evidence type="ECO:0000256" key="5">
    <source>
        <dbReference type="ARBA" id="ARBA00022989"/>
    </source>
</evidence>
<protein>
    <recommendedName>
        <fullName evidence="11">Palmitoyltransferase</fullName>
        <ecNumber evidence="11">2.3.1.225</ecNumber>
    </recommendedName>
</protein>
<dbReference type="GO" id="GO:0019706">
    <property type="term" value="F:protein-cysteine S-palmitoyltransferase activity"/>
    <property type="evidence" value="ECO:0007669"/>
    <property type="project" value="UniProtKB-EC"/>
</dbReference>
<evidence type="ECO:0000256" key="9">
    <source>
        <dbReference type="ARBA" id="ARBA00023315"/>
    </source>
</evidence>
<dbReference type="GO" id="GO:0097116">
    <property type="term" value="P:gephyrin clustering involved in postsynaptic density assembly"/>
    <property type="evidence" value="ECO:0007669"/>
    <property type="project" value="Ensembl"/>
</dbReference>
<comment type="domain">
    <text evidence="11">The DHHC domain is required for palmitoyltransferase activity.</text>
</comment>
<organism evidence="13 14">
    <name type="scientific">Crocodylus porosus</name>
    <name type="common">Saltwater crocodile</name>
    <name type="synonym">Estuarine crocodile</name>
    <dbReference type="NCBI Taxonomy" id="8502"/>
    <lineage>
        <taxon>Eukaryota</taxon>
        <taxon>Metazoa</taxon>
        <taxon>Chordata</taxon>
        <taxon>Craniata</taxon>
        <taxon>Vertebrata</taxon>
        <taxon>Euteleostomi</taxon>
        <taxon>Archelosauria</taxon>
        <taxon>Archosauria</taxon>
        <taxon>Crocodylia</taxon>
        <taxon>Longirostres</taxon>
        <taxon>Crocodylidae</taxon>
        <taxon>Crocodylus</taxon>
    </lineage>
</organism>
<dbReference type="GO" id="GO:0043197">
    <property type="term" value="C:dendritic spine"/>
    <property type="evidence" value="ECO:0007669"/>
    <property type="project" value="Ensembl"/>
</dbReference>
<dbReference type="InterPro" id="IPR001594">
    <property type="entry name" value="Palmitoyltrfase_DHHC"/>
</dbReference>
<dbReference type="Pfam" id="PF01529">
    <property type="entry name" value="DHHC"/>
    <property type="match status" value="1"/>
</dbReference>
<evidence type="ECO:0000313" key="13">
    <source>
        <dbReference type="Ensembl" id="ENSCPRP00005003223.1"/>
    </source>
</evidence>
<keyword evidence="7" id="KW-0564">Palmitate</keyword>
<evidence type="ECO:0000256" key="10">
    <source>
        <dbReference type="ARBA" id="ARBA00047790"/>
    </source>
</evidence>
<dbReference type="GO" id="GO:0005886">
    <property type="term" value="C:plasma membrane"/>
    <property type="evidence" value="ECO:0007669"/>
    <property type="project" value="GOC"/>
</dbReference>
<comment type="subcellular location">
    <subcellularLocation>
        <location evidence="1">Endomembrane system</location>
        <topology evidence="1">Multi-pass membrane protein</topology>
    </subcellularLocation>
</comment>
<dbReference type="GO" id="GO:1900226">
    <property type="term" value="P:negative regulation of NLRP3 inflammasome complex assembly"/>
    <property type="evidence" value="ECO:0007669"/>
    <property type="project" value="Ensembl"/>
</dbReference>
<feature type="transmembrane region" description="Helical" evidence="11">
    <location>
        <begin position="187"/>
        <end position="212"/>
    </location>
</feature>
<dbReference type="AlphaFoldDB" id="A0A7M4E2H3"/>